<dbReference type="Proteomes" id="UP001500124">
    <property type="component" value="Unassembled WGS sequence"/>
</dbReference>
<dbReference type="EMBL" id="BAABKC010000006">
    <property type="protein sequence ID" value="GAA5043066.1"/>
    <property type="molecule type" value="Genomic_DNA"/>
</dbReference>
<feature type="region of interest" description="Disordered" evidence="1">
    <location>
        <begin position="1"/>
        <end position="40"/>
    </location>
</feature>
<organism evidence="2 3">
    <name type="scientific">Streptomyces similanensis</name>
    <dbReference type="NCBI Taxonomy" id="1274988"/>
    <lineage>
        <taxon>Bacteria</taxon>
        <taxon>Bacillati</taxon>
        <taxon>Actinomycetota</taxon>
        <taxon>Actinomycetes</taxon>
        <taxon>Kitasatosporales</taxon>
        <taxon>Streptomycetaceae</taxon>
        <taxon>Streptomyces</taxon>
    </lineage>
</organism>
<proteinExistence type="predicted"/>
<name>A0ABP9JSA2_9ACTN</name>
<sequence>MRRGYRPGTCLGSDPAPTRQRPGTCPAATQDPPGQRPGVQVGSAAFAVRETPWVRGPDASTARLRVGGAGPSVCVGVAVAGAGLACVAEAAGPARRRAAT</sequence>
<protein>
    <submittedName>
        <fullName evidence="2">Uncharacterized protein</fullName>
    </submittedName>
</protein>
<keyword evidence="3" id="KW-1185">Reference proteome</keyword>
<comment type="caution">
    <text evidence="2">The sequence shown here is derived from an EMBL/GenBank/DDBJ whole genome shotgun (WGS) entry which is preliminary data.</text>
</comment>
<evidence type="ECO:0000256" key="1">
    <source>
        <dbReference type="SAM" id="MobiDB-lite"/>
    </source>
</evidence>
<evidence type="ECO:0000313" key="2">
    <source>
        <dbReference type="EMBL" id="GAA5043066.1"/>
    </source>
</evidence>
<accession>A0ABP9JSA2</accession>
<evidence type="ECO:0000313" key="3">
    <source>
        <dbReference type="Proteomes" id="UP001500124"/>
    </source>
</evidence>
<gene>
    <name evidence="2" type="ORF">GCM10023336_04350</name>
</gene>
<reference evidence="3" key="1">
    <citation type="journal article" date="2019" name="Int. J. Syst. Evol. Microbiol.">
        <title>The Global Catalogue of Microorganisms (GCM) 10K type strain sequencing project: providing services to taxonomists for standard genome sequencing and annotation.</title>
        <authorList>
            <consortium name="The Broad Institute Genomics Platform"/>
            <consortium name="The Broad Institute Genome Sequencing Center for Infectious Disease"/>
            <person name="Wu L."/>
            <person name="Ma J."/>
        </authorList>
    </citation>
    <scope>NUCLEOTIDE SEQUENCE [LARGE SCALE GENOMIC DNA]</scope>
    <source>
        <strain evidence="3">JCM 18410</strain>
    </source>
</reference>